<comment type="caution">
    <text evidence="2">The sequence shown here is derived from an EMBL/GenBank/DDBJ whole genome shotgun (WGS) entry which is preliminary data.</text>
</comment>
<accession>A8PX63</accession>
<gene>
    <name evidence="2" type="ORF">MGL_1339</name>
</gene>
<protein>
    <recommendedName>
        <fullName evidence="1">Conserved oligomeric Golgi complex subunit 5 helical domain-containing protein</fullName>
    </recommendedName>
</protein>
<dbReference type="KEGG" id="mgl:MGL_1339"/>
<dbReference type="OrthoDB" id="3356019at2759"/>
<dbReference type="InterPro" id="IPR019465">
    <property type="entry name" value="Cog5"/>
</dbReference>
<dbReference type="InParanoid" id="A8PX63"/>
<evidence type="ECO:0000259" key="1">
    <source>
        <dbReference type="Pfam" id="PF20649"/>
    </source>
</evidence>
<dbReference type="PANTHER" id="PTHR13228">
    <property type="entry name" value="CONSERVED OLIGOMERIC GOLGI COMPLEX COMPONENT 5"/>
    <property type="match status" value="1"/>
</dbReference>
<dbReference type="Pfam" id="PF20649">
    <property type="entry name" value="COG5_C"/>
    <property type="match status" value="1"/>
</dbReference>
<feature type="domain" description="Conserved oligomeric Golgi complex subunit 5 helical" evidence="1">
    <location>
        <begin position="131"/>
        <end position="345"/>
    </location>
</feature>
<sequence>MTAHNGTCFCEQLTLSARKAIRGPLDTIQSEQARLKQLDHIQELLVHSKTVISVSNRLVEKMDAVAECDVMGCMQDPAALDHHAAQVVSASAFLEELFYMLDARDVSGTETSMAADAEQQELMKDVMHLLIIQPYASQANPMKSALREHIENLLLCGLRNLSPNLLGAALQAAFHLDILSSVVGNLLEDLTNVLVERTSSAFDLIAIGKELGETQPPIVSFHSVLPPYRARFLSPAANKSSEQLQRWTVAVWHRIRALIVDELAPIHAKVYMMERVLRLKQAHDTDLTFLDVVTRQLTCSPTDLLWTAFCSNFDALCSESIQESEFWKFMFVSSFPKLLHIFYELVSRVAMLTDQSSETRGEIPEPIRIFLKNRSQTYLQSVSERWDEGCQRVQMAMTLGSRNPQHYNADVQRFVQMLLTDLEECGFDRVLSSDIASMGTNLFKTLLSQIPSMTRKDENAFLLTVHQPTSSQTINISVGRTLKQLHAHLSHIESTDFPKIRELASAWRKSVLNVIRTNLLDPLLVSARYNLATVLTRIHRFRFDKSHNMNSDAMGAETSAYMMEFCGRMSFLRTKLLPFYVVPEDELHWASELASFALCTFLLHATLLRLPSDAEKLQLVTDMTTLELSLSQFLSDVSRSTNNRPLSLHDCDASFHAVRSFRTLLFEPLSSWKNPSNIREMWHIPDVILVQHLLSKSTTLPLPSDIRGMSKPAYVDWAISMSQVKTSLLSPRVESTVLQEIHQWLSKHGVILENTADEKDKEVFACLKVWDTFFALHKK</sequence>
<dbReference type="AlphaFoldDB" id="A8PX63"/>
<dbReference type="GeneID" id="5855463"/>
<dbReference type="OMA" id="MMVEYFE"/>
<evidence type="ECO:0000313" key="2">
    <source>
        <dbReference type="EMBL" id="EDP43942.1"/>
    </source>
</evidence>
<name>A8PX63_MALGO</name>
<dbReference type="VEuPathDB" id="FungiDB:MGL_1339"/>
<proteinExistence type="predicted"/>
<dbReference type="PANTHER" id="PTHR13228:SF3">
    <property type="entry name" value="CONSERVED OLIGOMERIC GOLGI COMPLEX SUBUNIT 5"/>
    <property type="match status" value="1"/>
</dbReference>
<dbReference type="GO" id="GO:0017119">
    <property type="term" value="C:Golgi transport complex"/>
    <property type="evidence" value="ECO:0007669"/>
    <property type="project" value="InterPro"/>
</dbReference>
<dbReference type="EMBL" id="AAYY01000004">
    <property type="protein sequence ID" value="EDP43942.1"/>
    <property type="molecule type" value="Genomic_DNA"/>
</dbReference>
<organism evidence="2 3">
    <name type="scientific">Malassezia globosa (strain ATCC MYA-4612 / CBS 7966)</name>
    <name type="common">Dandruff-associated fungus</name>
    <dbReference type="NCBI Taxonomy" id="425265"/>
    <lineage>
        <taxon>Eukaryota</taxon>
        <taxon>Fungi</taxon>
        <taxon>Dikarya</taxon>
        <taxon>Basidiomycota</taxon>
        <taxon>Ustilaginomycotina</taxon>
        <taxon>Malasseziomycetes</taxon>
        <taxon>Malasseziales</taxon>
        <taxon>Malasseziaceae</taxon>
        <taxon>Malassezia</taxon>
    </lineage>
</organism>
<keyword evidence="3" id="KW-1185">Reference proteome</keyword>
<dbReference type="RefSeq" id="XP_001731156.1">
    <property type="nucleotide sequence ID" value="XM_001731104.1"/>
</dbReference>
<evidence type="ECO:0000313" key="3">
    <source>
        <dbReference type="Proteomes" id="UP000008837"/>
    </source>
</evidence>
<dbReference type="Proteomes" id="UP000008837">
    <property type="component" value="Unassembled WGS sequence"/>
</dbReference>
<dbReference type="InterPro" id="IPR048485">
    <property type="entry name" value="COG5_helical"/>
</dbReference>
<dbReference type="STRING" id="425265.A8PX63"/>
<dbReference type="GO" id="GO:0006891">
    <property type="term" value="P:intra-Golgi vesicle-mediated transport"/>
    <property type="evidence" value="ECO:0007669"/>
    <property type="project" value="InterPro"/>
</dbReference>
<reference evidence="2 3" key="1">
    <citation type="journal article" date="2007" name="Proc. Natl. Acad. Sci. U.S.A.">
        <title>Dandruff-associated Malassezia genomes reveal convergent and divergent virulence traits shared with plant and human fungal pathogens.</title>
        <authorList>
            <person name="Xu J."/>
            <person name="Saunders C.W."/>
            <person name="Hu P."/>
            <person name="Grant R.A."/>
            <person name="Boekhout T."/>
            <person name="Kuramae E.E."/>
            <person name="Kronstad J.W."/>
            <person name="Deangelis Y.M."/>
            <person name="Reeder N.L."/>
            <person name="Johnstone K.R."/>
            <person name="Leland M."/>
            <person name="Fieno A.M."/>
            <person name="Begley W.M."/>
            <person name="Sun Y."/>
            <person name="Lacey M.P."/>
            <person name="Chaudhary T."/>
            <person name="Keough T."/>
            <person name="Chu L."/>
            <person name="Sears R."/>
            <person name="Yuan B."/>
            <person name="Dawson T.L.Jr."/>
        </authorList>
    </citation>
    <scope>NUCLEOTIDE SEQUENCE [LARGE SCALE GENOMIC DNA]</scope>
    <source>
        <strain evidence="3">ATCC MYA-4612 / CBS 7966</strain>
    </source>
</reference>